<feature type="coiled-coil region" evidence="1">
    <location>
        <begin position="89"/>
        <end position="151"/>
    </location>
</feature>
<dbReference type="AlphaFoldDB" id="A0ABD2PMY2"/>
<accession>A0ABD2PMY2</accession>
<reference evidence="3 4" key="1">
    <citation type="submission" date="2024-11" db="EMBL/GenBank/DDBJ databases">
        <title>Adaptive evolution of stress response genes in parasites aligns with host niche diversity.</title>
        <authorList>
            <person name="Hahn C."/>
            <person name="Resl P."/>
        </authorList>
    </citation>
    <scope>NUCLEOTIDE SEQUENCE [LARGE SCALE GENOMIC DNA]</scope>
    <source>
        <strain evidence="3">EGGRZ-B1_66</strain>
        <tissue evidence="3">Body</tissue>
    </source>
</reference>
<organism evidence="3 4">
    <name type="scientific">Cichlidogyrus casuarinus</name>
    <dbReference type="NCBI Taxonomy" id="1844966"/>
    <lineage>
        <taxon>Eukaryota</taxon>
        <taxon>Metazoa</taxon>
        <taxon>Spiralia</taxon>
        <taxon>Lophotrochozoa</taxon>
        <taxon>Platyhelminthes</taxon>
        <taxon>Monogenea</taxon>
        <taxon>Monopisthocotylea</taxon>
        <taxon>Dactylogyridea</taxon>
        <taxon>Ancyrocephalidae</taxon>
        <taxon>Cichlidogyrus</taxon>
    </lineage>
</organism>
<proteinExistence type="predicted"/>
<feature type="compositionally biased region" description="Polar residues" evidence="2">
    <location>
        <begin position="33"/>
        <end position="46"/>
    </location>
</feature>
<gene>
    <name evidence="3" type="ORF">Ciccas_013058</name>
</gene>
<feature type="region of interest" description="Disordered" evidence="2">
    <location>
        <begin position="64"/>
        <end position="87"/>
    </location>
</feature>
<evidence type="ECO:0000256" key="1">
    <source>
        <dbReference type="SAM" id="Coils"/>
    </source>
</evidence>
<dbReference type="Proteomes" id="UP001626550">
    <property type="component" value="Unassembled WGS sequence"/>
</dbReference>
<evidence type="ECO:0000256" key="2">
    <source>
        <dbReference type="SAM" id="MobiDB-lite"/>
    </source>
</evidence>
<feature type="compositionally biased region" description="Acidic residues" evidence="2">
    <location>
        <begin position="74"/>
        <end position="87"/>
    </location>
</feature>
<sequence>MKEEALGTTTKKWEEAIEQCESMKGELSKMTMRRSNSGELRASPSVQSLEKFTRRLSEHNRMISAQLSQKNEQEDVSTEGSEELDPDMVEQHKRNLKLSQLRLADAKKRVRDLGIGIRLKEQLIKNLVKSNNETAQLNKNYEERIKLLEQVSA</sequence>
<evidence type="ECO:0000313" key="4">
    <source>
        <dbReference type="Proteomes" id="UP001626550"/>
    </source>
</evidence>
<name>A0ABD2PMY2_9PLAT</name>
<protein>
    <submittedName>
        <fullName evidence="3">Uncharacterized protein</fullName>
    </submittedName>
</protein>
<feature type="region of interest" description="Disordered" evidence="2">
    <location>
        <begin position="24"/>
        <end position="46"/>
    </location>
</feature>
<keyword evidence="1" id="KW-0175">Coiled coil</keyword>
<keyword evidence="4" id="KW-1185">Reference proteome</keyword>
<dbReference type="EMBL" id="JBJKFK010005289">
    <property type="protein sequence ID" value="KAL3308413.1"/>
    <property type="molecule type" value="Genomic_DNA"/>
</dbReference>
<evidence type="ECO:0000313" key="3">
    <source>
        <dbReference type="EMBL" id="KAL3308413.1"/>
    </source>
</evidence>
<comment type="caution">
    <text evidence="3">The sequence shown here is derived from an EMBL/GenBank/DDBJ whole genome shotgun (WGS) entry which is preliminary data.</text>
</comment>